<dbReference type="CDD" id="cd13578">
    <property type="entry name" value="PBP2_Bug27"/>
    <property type="match status" value="1"/>
</dbReference>
<dbReference type="InterPro" id="IPR006311">
    <property type="entry name" value="TAT_signal"/>
</dbReference>
<dbReference type="InterPro" id="IPR042100">
    <property type="entry name" value="Bug_dom1"/>
</dbReference>
<keyword evidence="3" id="KW-0675">Receptor</keyword>
<dbReference type="PANTHER" id="PTHR42928">
    <property type="entry name" value="TRICARBOXYLATE-BINDING PROTEIN"/>
    <property type="match status" value="1"/>
</dbReference>
<sequence>MQRRHFLQSTAATTAAALMLPGLSQAQPGSPAGTWPAKPLRIIVPFTPGGTTDLVARLVGTELGKSLGQPVIVENKPGAGTVIGVDYVSKQPADGYTLVCVANSFTANKTLVKNLPYDTTRDLKPVALMGLSEHVLATHPGSGLKTLADLRNRARARPGELSYASFGNGTSAHLSGALLCQEMGIEMVHIPYKGQGPALADLLGGQVDVMFGNWPEFRGHVQSGKLVALGMATRQRSQFAPQVPTLAEQGVALESNSWQGLLAPGATPDALVQRINAAVVKALAEPAVVDAFARGGIVSQAGTAQQFAAFVTSEIAKYEAIIRRANITLG</sequence>
<proteinExistence type="inferred from homology"/>
<comment type="similarity">
    <text evidence="1">Belongs to the UPF0065 (bug) family.</text>
</comment>
<dbReference type="Gene3D" id="3.40.190.150">
    <property type="entry name" value="Bordetella uptake gene, domain 1"/>
    <property type="match status" value="1"/>
</dbReference>
<dbReference type="EMBL" id="FNPE01000003">
    <property type="protein sequence ID" value="SDY22373.1"/>
    <property type="molecule type" value="Genomic_DNA"/>
</dbReference>
<organism evidence="3 4">
    <name type="scientific">Delftia lacustris</name>
    <dbReference type="NCBI Taxonomy" id="558537"/>
    <lineage>
        <taxon>Bacteria</taxon>
        <taxon>Pseudomonadati</taxon>
        <taxon>Pseudomonadota</taxon>
        <taxon>Betaproteobacteria</taxon>
        <taxon>Burkholderiales</taxon>
        <taxon>Comamonadaceae</taxon>
        <taxon>Delftia</taxon>
    </lineage>
</organism>
<feature type="chain" id="PRO_5010328959" evidence="2">
    <location>
        <begin position="27"/>
        <end position="330"/>
    </location>
</feature>
<dbReference type="InterPro" id="IPR005064">
    <property type="entry name" value="BUG"/>
</dbReference>
<dbReference type="AlphaFoldDB" id="A0A1H3I3V6"/>
<evidence type="ECO:0000256" key="2">
    <source>
        <dbReference type="SAM" id="SignalP"/>
    </source>
</evidence>
<dbReference type="PROSITE" id="PS51318">
    <property type="entry name" value="TAT"/>
    <property type="match status" value="1"/>
</dbReference>
<dbReference type="Pfam" id="PF03401">
    <property type="entry name" value="TctC"/>
    <property type="match status" value="1"/>
</dbReference>
<dbReference type="PANTHER" id="PTHR42928:SF5">
    <property type="entry name" value="BLR1237 PROTEIN"/>
    <property type="match status" value="1"/>
</dbReference>
<reference evidence="3 4" key="1">
    <citation type="submission" date="2016-10" db="EMBL/GenBank/DDBJ databases">
        <authorList>
            <person name="de Groot N.N."/>
        </authorList>
    </citation>
    <scope>NUCLEOTIDE SEQUENCE [LARGE SCALE GENOMIC DNA]</scope>
    <source>
        <strain evidence="3 4">LMG 24775</strain>
    </source>
</reference>
<gene>
    <name evidence="3" type="ORF">SAMN05421547_103169</name>
</gene>
<dbReference type="PIRSF" id="PIRSF017082">
    <property type="entry name" value="YflP"/>
    <property type="match status" value="1"/>
</dbReference>
<accession>A0A1H3I3V6</accession>
<evidence type="ECO:0000256" key="1">
    <source>
        <dbReference type="ARBA" id="ARBA00006987"/>
    </source>
</evidence>
<feature type="signal peptide" evidence="2">
    <location>
        <begin position="1"/>
        <end position="26"/>
    </location>
</feature>
<evidence type="ECO:0000313" key="3">
    <source>
        <dbReference type="EMBL" id="SDY22373.1"/>
    </source>
</evidence>
<name>A0A1H3I3V6_9BURK</name>
<evidence type="ECO:0000313" key="4">
    <source>
        <dbReference type="Proteomes" id="UP000183417"/>
    </source>
</evidence>
<protein>
    <submittedName>
        <fullName evidence="3">Tripartite-type tricarboxylate transporter, receptor component TctC</fullName>
    </submittedName>
</protein>
<dbReference type="SUPFAM" id="SSF53850">
    <property type="entry name" value="Periplasmic binding protein-like II"/>
    <property type="match status" value="1"/>
</dbReference>
<dbReference type="Gene3D" id="3.40.190.10">
    <property type="entry name" value="Periplasmic binding protein-like II"/>
    <property type="match status" value="1"/>
</dbReference>
<keyword evidence="2" id="KW-0732">Signal</keyword>
<dbReference type="Proteomes" id="UP000183417">
    <property type="component" value="Unassembled WGS sequence"/>
</dbReference>